<evidence type="ECO:0000313" key="3">
    <source>
        <dbReference type="Proteomes" id="UP000092730"/>
    </source>
</evidence>
<dbReference type="AlphaFoldDB" id="A0A1B9FW49"/>
<dbReference type="RefSeq" id="XP_019044072.1">
    <property type="nucleotide sequence ID" value="XM_019193949.1"/>
</dbReference>
<reference evidence="2" key="4">
    <citation type="submission" date="2024-02" db="EMBL/GenBank/DDBJ databases">
        <title>Comparative genomics of Cryptococcus and Kwoniella reveals pathogenesis evolution and contrasting modes of karyotype evolution via chromosome fusion or intercentromeric recombination.</title>
        <authorList>
            <person name="Coelho M.A."/>
            <person name="David-Palma M."/>
            <person name="Shea T."/>
            <person name="Bowers K."/>
            <person name="McGinley-Smith S."/>
            <person name="Mohammad A.W."/>
            <person name="Gnirke A."/>
            <person name="Yurkov A.M."/>
            <person name="Nowrousian M."/>
            <person name="Sun S."/>
            <person name="Cuomo C.A."/>
            <person name="Heitman J."/>
        </authorList>
    </citation>
    <scope>NUCLEOTIDE SEQUENCE</scope>
    <source>
        <strain evidence="2">CBS 10118</strain>
    </source>
</reference>
<dbReference type="EMBL" id="CP144547">
    <property type="protein sequence ID" value="WVW86238.1"/>
    <property type="molecule type" value="Genomic_DNA"/>
</dbReference>
<organism evidence="1">
    <name type="scientific">Kwoniella bestiolae CBS 10118</name>
    <dbReference type="NCBI Taxonomy" id="1296100"/>
    <lineage>
        <taxon>Eukaryota</taxon>
        <taxon>Fungi</taxon>
        <taxon>Dikarya</taxon>
        <taxon>Basidiomycota</taxon>
        <taxon>Agaricomycotina</taxon>
        <taxon>Tremellomycetes</taxon>
        <taxon>Tremellales</taxon>
        <taxon>Cryptococcaceae</taxon>
        <taxon>Kwoniella</taxon>
    </lineage>
</organism>
<accession>A0A1B9FW49</accession>
<dbReference type="Proteomes" id="UP000092730">
    <property type="component" value="Chromosome 7"/>
</dbReference>
<reference evidence="2" key="2">
    <citation type="submission" date="2013-07" db="EMBL/GenBank/DDBJ databases">
        <authorList>
            <consortium name="The Broad Institute Genome Sequencing Platform"/>
            <person name="Cuomo C."/>
            <person name="Litvintseva A."/>
            <person name="Chen Y."/>
            <person name="Heitman J."/>
            <person name="Sun S."/>
            <person name="Springer D."/>
            <person name="Dromer F."/>
            <person name="Young S.K."/>
            <person name="Zeng Q."/>
            <person name="Gargeya S."/>
            <person name="Fitzgerald M."/>
            <person name="Abouelleil A."/>
            <person name="Alvarado L."/>
            <person name="Berlin A.M."/>
            <person name="Chapman S.B."/>
            <person name="Dewar J."/>
            <person name="Goldberg J."/>
            <person name="Griggs A."/>
            <person name="Gujja S."/>
            <person name="Hansen M."/>
            <person name="Howarth C."/>
            <person name="Imamovic A."/>
            <person name="Larimer J."/>
            <person name="McCowan C."/>
            <person name="Murphy C."/>
            <person name="Pearson M."/>
            <person name="Priest M."/>
            <person name="Roberts A."/>
            <person name="Saif S."/>
            <person name="Shea T."/>
            <person name="Sykes S."/>
            <person name="Wortman J."/>
            <person name="Nusbaum C."/>
            <person name="Birren B."/>
        </authorList>
    </citation>
    <scope>NUCLEOTIDE SEQUENCE</scope>
    <source>
        <strain evidence="2">CBS 10118</strain>
    </source>
</reference>
<dbReference type="GeneID" id="30211751"/>
<reference evidence="1" key="3">
    <citation type="submission" date="2014-01" db="EMBL/GenBank/DDBJ databases">
        <title>Evolution of pathogenesis and genome organization in the Tremellales.</title>
        <authorList>
            <person name="Cuomo C."/>
            <person name="Litvintseva A."/>
            <person name="Heitman J."/>
            <person name="Chen Y."/>
            <person name="Sun S."/>
            <person name="Springer D."/>
            <person name="Dromer F."/>
            <person name="Young S."/>
            <person name="Zeng Q."/>
            <person name="Chapman S."/>
            <person name="Gujja S."/>
            <person name="Saif S."/>
            <person name="Birren B."/>
        </authorList>
    </citation>
    <scope>NUCLEOTIDE SEQUENCE</scope>
    <source>
        <strain evidence="1">CBS 10118</strain>
    </source>
</reference>
<proteinExistence type="predicted"/>
<protein>
    <submittedName>
        <fullName evidence="1">Uncharacterized protein</fullName>
    </submittedName>
</protein>
<keyword evidence="3" id="KW-1185">Reference proteome</keyword>
<evidence type="ECO:0000313" key="2">
    <source>
        <dbReference type="EMBL" id="WVW86238.1"/>
    </source>
</evidence>
<name>A0A1B9FW49_9TREE</name>
<evidence type="ECO:0000313" key="1">
    <source>
        <dbReference type="EMBL" id="OCF23002.1"/>
    </source>
</evidence>
<reference evidence="1" key="1">
    <citation type="submission" date="2013-07" db="EMBL/GenBank/DDBJ databases">
        <title>The Genome Sequence of Cryptococcus bestiolae CBS10118.</title>
        <authorList>
            <consortium name="The Broad Institute Genome Sequencing Platform"/>
            <person name="Cuomo C."/>
            <person name="Litvintseva A."/>
            <person name="Chen Y."/>
            <person name="Heitman J."/>
            <person name="Sun S."/>
            <person name="Springer D."/>
            <person name="Dromer F."/>
            <person name="Young S.K."/>
            <person name="Zeng Q."/>
            <person name="Gargeya S."/>
            <person name="Fitzgerald M."/>
            <person name="Abouelleil A."/>
            <person name="Alvarado L."/>
            <person name="Berlin A.M."/>
            <person name="Chapman S.B."/>
            <person name="Dewar J."/>
            <person name="Goldberg J."/>
            <person name="Griggs A."/>
            <person name="Gujja S."/>
            <person name="Hansen M."/>
            <person name="Howarth C."/>
            <person name="Imamovic A."/>
            <person name="Larimer J."/>
            <person name="McCowan C."/>
            <person name="Murphy C."/>
            <person name="Pearson M."/>
            <person name="Priest M."/>
            <person name="Roberts A."/>
            <person name="Saif S."/>
            <person name="Shea T."/>
            <person name="Sykes S."/>
            <person name="Wortman J."/>
            <person name="Nusbaum C."/>
            <person name="Birren B."/>
        </authorList>
    </citation>
    <scope>NUCLEOTIDE SEQUENCE [LARGE SCALE GENOMIC DNA]</scope>
    <source>
        <strain evidence="1">CBS 10118</strain>
    </source>
</reference>
<dbReference type="VEuPathDB" id="FungiDB:I302_07352"/>
<dbReference type="EMBL" id="KI894024">
    <property type="protein sequence ID" value="OCF23002.1"/>
    <property type="molecule type" value="Genomic_DNA"/>
</dbReference>
<sequence length="501" mass="56296">MPSILDLEDETIRLISHYTNRDAYIPLPSYGPHHQNFKSEINPKGLHVNAQQGTRIAKWMTGAPREVEQGVRRLRIGVPFLSGSDQLSIFSTLTLFLHRIDNLEELIINSDSNQSCHHLHGYTTSPHQLPGGLRIPLFPFIPKLKSLSVQVVCPTCAEQIPNILVPAAPMIQHLKMTVYGLPKPPPLGQFADSDSWDDSPDPSTIIKDMAEAWCNNNKKDTMGLKTLYLRYWPKPGEITCNRFLSTIRDVSKILPSLEELAVAEFGYRETLRSGIGIRGKCADRTWSFECDAQSTEDDEPHFSSLEDTLSSLCLSSNLKVFDPVFVIVLDSKRPTMPIATRNQIRSSYEANRPAGRQNFQGLVKSHEGNLREAISGAAQIIMDTVPSLERGHFWEKGTELSKKDWYRWTWRKVNCNGVSKVHVEEVPEYMSSDFVSCKAAPTEPPQGWMQATGGHFATFDEDEEDQSDMEEGDDNAVDLAMQMQMDMNAAGLMMFGPQLDP</sequence>
<gene>
    <name evidence="1" type="ORF">I302_07352</name>
    <name evidence="2" type="ORF">I302_108280</name>
</gene>
<dbReference type="OrthoDB" id="2563829at2759"/>
<dbReference type="KEGG" id="kbi:30211751"/>